<dbReference type="PROSITE" id="PS50211">
    <property type="entry name" value="DENN"/>
    <property type="match status" value="1"/>
</dbReference>
<evidence type="ECO:0000259" key="1">
    <source>
        <dbReference type="PROSITE" id="PS50211"/>
    </source>
</evidence>
<accession>A0A8M1KL27</accession>
<dbReference type="PANTHER" id="PTHR12296:SF21">
    <property type="entry name" value="DENN DOMAIN-CONTAINING PROTEIN 3"/>
    <property type="match status" value="1"/>
</dbReference>
<dbReference type="Pfam" id="PF03455">
    <property type="entry name" value="dDENN"/>
    <property type="match status" value="1"/>
</dbReference>
<dbReference type="AlphaFoldDB" id="A0A8M1KL27"/>
<dbReference type="InterPro" id="IPR037516">
    <property type="entry name" value="Tripartite_DENN"/>
</dbReference>
<dbReference type="KEGG" id="char:122132770"/>
<dbReference type="GO" id="GO:0031410">
    <property type="term" value="C:cytoplasmic vesicle"/>
    <property type="evidence" value="ECO:0007669"/>
    <property type="project" value="TreeGrafter"/>
</dbReference>
<feature type="non-terminal residue" evidence="3">
    <location>
        <position position="124"/>
    </location>
</feature>
<dbReference type="GO" id="GO:0005085">
    <property type="term" value="F:guanyl-nucleotide exchange factor activity"/>
    <property type="evidence" value="ECO:0007669"/>
    <property type="project" value="UniProtKB-ARBA"/>
</dbReference>
<protein>
    <submittedName>
        <fullName evidence="3">DENN domain-containing protein 3-like</fullName>
    </submittedName>
</protein>
<evidence type="ECO:0000313" key="2">
    <source>
        <dbReference type="Proteomes" id="UP000515152"/>
    </source>
</evidence>
<dbReference type="InterPro" id="IPR051696">
    <property type="entry name" value="DENN_Domain_GEFs"/>
</dbReference>
<keyword evidence="2" id="KW-1185">Reference proteome</keyword>
<dbReference type="Proteomes" id="UP000515152">
    <property type="component" value="Unplaced"/>
</dbReference>
<dbReference type="OrthoDB" id="6019893at2759"/>
<dbReference type="GeneID" id="122132770"/>
<dbReference type="GO" id="GO:0032483">
    <property type="term" value="P:regulation of Rab protein signal transduction"/>
    <property type="evidence" value="ECO:0007669"/>
    <property type="project" value="TreeGrafter"/>
</dbReference>
<evidence type="ECO:0000313" key="3">
    <source>
        <dbReference type="RefSeq" id="XP_042563280.1"/>
    </source>
</evidence>
<sequence length="124" mass="14832">MAGGNERRGLQLHYDLEISQQGGSTAVNELRAQRRLWQQRLNWEIQNISLELIVNIFRGVADHLNYEHRVFNSQEFLKSREPLDQPFYKEVLESHIFHIFLKDRLNRKMDAYTRMEQSTRSEAE</sequence>
<feature type="domain" description="UDENN" evidence="1">
    <location>
        <begin position="1"/>
        <end position="111"/>
    </location>
</feature>
<dbReference type="PANTHER" id="PTHR12296">
    <property type="entry name" value="DENN DOMAIN-CONTAINING PROTEIN 4"/>
    <property type="match status" value="1"/>
</dbReference>
<name>A0A8M1KL27_CLUHA</name>
<organism evidence="2 3">
    <name type="scientific">Clupea harengus</name>
    <name type="common">Atlantic herring</name>
    <dbReference type="NCBI Taxonomy" id="7950"/>
    <lineage>
        <taxon>Eukaryota</taxon>
        <taxon>Metazoa</taxon>
        <taxon>Chordata</taxon>
        <taxon>Craniata</taxon>
        <taxon>Vertebrata</taxon>
        <taxon>Euteleostomi</taxon>
        <taxon>Actinopterygii</taxon>
        <taxon>Neopterygii</taxon>
        <taxon>Teleostei</taxon>
        <taxon>Clupei</taxon>
        <taxon>Clupeiformes</taxon>
        <taxon>Clupeoidei</taxon>
        <taxon>Clupeidae</taxon>
        <taxon>Clupea</taxon>
    </lineage>
</organism>
<reference evidence="3" key="1">
    <citation type="submission" date="2025-08" db="UniProtKB">
        <authorList>
            <consortium name="RefSeq"/>
        </authorList>
    </citation>
    <scope>IDENTIFICATION</scope>
</reference>
<dbReference type="RefSeq" id="XP_042563280.1">
    <property type="nucleotide sequence ID" value="XM_042707346.1"/>
</dbReference>
<proteinExistence type="predicted"/>
<dbReference type="SMART" id="SM00801">
    <property type="entry name" value="dDENN"/>
    <property type="match status" value="1"/>
</dbReference>
<gene>
    <name evidence="3" type="primary">LOC122132770</name>
</gene>
<dbReference type="InterPro" id="IPR005112">
    <property type="entry name" value="dDENN_dom"/>
</dbReference>